<gene>
    <name evidence="5" type="ORF">CLV43_109456</name>
</gene>
<organism evidence="5 6">
    <name type="scientific">Umezawaea tangerina</name>
    <dbReference type="NCBI Taxonomy" id="84725"/>
    <lineage>
        <taxon>Bacteria</taxon>
        <taxon>Bacillati</taxon>
        <taxon>Actinomycetota</taxon>
        <taxon>Actinomycetes</taxon>
        <taxon>Pseudonocardiales</taxon>
        <taxon>Pseudonocardiaceae</taxon>
        <taxon>Umezawaea</taxon>
    </lineage>
</organism>
<dbReference type="GO" id="GO:0005524">
    <property type="term" value="F:ATP binding"/>
    <property type="evidence" value="ECO:0007669"/>
    <property type="project" value="UniProtKB-KW"/>
</dbReference>
<dbReference type="InterPro" id="IPR003593">
    <property type="entry name" value="AAA+_ATPase"/>
</dbReference>
<dbReference type="PROSITE" id="PS50893">
    <property type="entry name" value="ABC_TRANSPORTER_2"/>
    <property type="match status" value="1"/>
</dbReference>
<dbReference type="AlphaFoldDB" id="A0A2T0SXU9"/>
<keyword evidence="6" id="KW-1185">Reference proteome</keyword>
<dbReference type="InterPro" id="IPR003439">
    <property type="entry name" value="ABC_transporter-like_ATP-bd"/>
</dbReference>
<accession>A0A2T0SXU9</accession>
<dbReference type="Pfam" id="PF00005">
    <property type="entry name" value="ABC_tran"/>
    <property type="match status" value="1"/>
</dbReference>
<dbReference type="GO" id="GO:0016887">
    <property type="term" value="F:ATP hydrolysis activity"/>
    <property type="evidence" value="ECO:0007669"/>
    <property type="project" value="InterPro"/>
</dbReference>
<feature type="domain" description="ABC transporter" evidence="4">
    <location>
        <begin position="2"/>
        <end position="210"/>
    </location>
</feature>
<dbReference type="EMBL" id="PVTF01000009">
    <property type="protein sequence ID" value="PRY38235.1"/>
    <property type="molecule type" value="Genomic_DNA"/>
</dbReference>
<keyword evidence="3" id="KW-0067">ATP-binding</keyword>
<reference evidence="5 6" key="1">
    <citation type="submission" date="2018-03" db="EMBL/GenBank/DDBJ databases">
        <title>Genomic Encyclopedia of Archaeal and Bacterial Type Strains, Phase II (KMG-II): from individual species to whole genera.</title>
        <authorList>
            <person name="Goeker M."/>
        </authorList>
    </citation>
    <scope>NUCLEOTIDE SEQUENCE [LARGE SCALE GENOMIC DNA]</scope>
    <source>
        <strain evidence="5 6">DSM 44720</strain>
    </source>
</reference>
<name>A0A2T0SXU9_9PSEU</name>
<evidence type="ECO:0000313" key="6">
    <source>
        <dbReference type="Proteomes" id="UP000239494"/>
    </source>
</evidence>
<dbReference type="PANTHER" id="PTHR42939">
    <property type="entry name" value="ABC TRANSPORTER ATP-BINDING PROTEIN ALBC-RELATED"/>
    <property type="match status" value="1"/>
</dbReference>
<evidence type="ECO:0000256" key="2">
    <source>
        <dbReference type="ARBA" id="ARBA00022741"/>
    </source>
</evidence>
<dbReference type="SUPFAM" id="SSF52540">
    <property type="entry name" value="P-loop containing nucleoside triphosphate hydrolases"/>
    <property type="match status" value="1"/>
</dbReference>
<dbReference type="SMART" id="SM00382">
    <property type="entry name" value="AAA"/>
    <property type="match status" value="1"/>
</dbReference>
<keyword evidence="2" id="KW-0547">Nucleotide-binding</keyword>
<evidence type="ECO:0000256" key="3">
    <source>
        <dbReference type="ARBA" id="ARBA00022840"/>
    </source>
</evidence>
<dbReference type="PANTHER" id="PTHR42939:SF1">
    <property type="entry name" value="ABC TRANSPORTER ATP-BINDING PROTEIN ALBC-RELATED"/>
    <property type="match status" value="1"/>
</dbReference>
<keyword evidence="1" id="KW-0813">Transport</keyword>
<evidence type="ECO:0000313" key="5">
    <source>
        <dbReference type="EMBL" id="PRY38235.1"/>
    </source>
</evidence>
<comment type="caution">
    <text evidence="5">The sequence shown here is derived from an EMBL/GenBank/DDBJ whole genome shotgun (WGS) entry which is preliminary data.</text>
</comment>
<proteinExistence type="predicted"/>
<sequence>MIRLERVGKRYGRGPWVLQDVDLTFEPGELTVIAGGNGSGKSTLLRIIAGVTSPSGGRVKGRPRSVGYLPERFPAGLRLSAKAYLRHMSAVRGSTGADVLDALGFRGDPDAPISTLSKGNTQKVAIAQAFLAKDLLVLDEPWTGLDTGASAVLAELVTAAEATVLVTDHRGTARALPDAHEVVMQGPAAATGVAIELVQVSDLTTTVIGDWDGVRVLSASDGRLSLLVETAVSDRVLADALRMGCSVKSVRT</sequence>
<evidence type="ECO:0000256" key="1">
    <source>
        <dbReference type="ARBA" id="ARBA00022448"/>
    </source>
</evidence>
<protein>
    <submittedName>
        <fullName evidence="5">ABC-type multidrug transport system ATPase subunit</fullName>
    </submittedName>
</protein>
<dbReference type="RefSeq" id="WP_170156074.1">
    <property type="nucleotide sequence ID" value="NZ_PVTF01000009.1"/>
</dbReference>
<evidence type="ECO:0000259" key="4">
    <source>
        <dbReference type="PROSITE" id="PS50893"/>
    </source>
</evidence>
<dbReference type="Gene3D" id="3.40.50.300">
    <property type="entry name" value="P-loop containing nucleotide triphosphate hydrolases"/>
    <property type="match status" value="1"/>
</dbReference>
<dbReference type="InterPro" id="IPR051782">
    <property type="entry name" value="ABC_Transporter_VariousFunc"/>
</dbReference>
<dbReference type="Proteomes" id="UP000239494">
    <property type="component" value="Unassembled WGS sequence"/>
</dbReference>
<dbReference type="InterPro" id="IPR027417">
    <property type="entry name" value="P-loop_NTPase"/>
</dbReference>